<dbReference type="FunFam" id="1.10.1140.10:FF:000001">
    <property type="entry name" value="ATP synthase subunit beta"/>
    <property type="match status" value="1"/>
</dbReference>
<evidence type="ECO:0000259" key="16">
    <source>
        <dbReference type="SMART" id="SM00382"/>
    </source>
</evidence>
<dbReference type="AlphaFoldDB" id="A0A0C2VHK3"/>
<dbReference type="EMBL" id="JXRQ01000028">
    <property type="protein sequence ID" value="KIL43971.1"/>
    <property type="molecule type" value="Genomic_DNA"/>
</dbReference>
<evidence type="ECO:0000256" key="13">
    <source>
        <dbReference type="ARBA" id="ARBA00052325"/>
    </source>
</evidence>
<dbReference type="InterPro" id="IPR036121">
    <property type="entry name" value="ATPase_F1/V1/A1_a/bsu_N_sf"/>
</dbReference>
<comment type="function">
    <text evidence="14">Produces ATP from ADP in the presence of a sodium ion gradient across the membrane. The beta chain is the catalytic subunit.</text>
</comment>
<dbReference type="Pfam" id="PF00006">
    <property type="entry name" value="ATP-synt_ab"/>
    <property type="match status" value="1"/>
</dbReference>
<evidence type="ECO:0000256" key="4">
    <source>
        <dbReference type="ARBA" id="ARBA00022475"/>
    </source>
</evidence>
<dbReference type="SMART" id="SM00382">
    <property type="entry name" value="AAA"/>
    <property type="match status" value="1"/>
</dbReference>
<feature type="binding site" evidence="15">
    <location>
        <begin position="155"/>
        <end position="162"/>
    </location>
    <ligand>
        <name>ATP</name>
        <dbReference type="ChEBI" id="CHEBI:30616"/>
    </ligand>
</feature>
<dbReference type="GO" id="GO:0046962">
    <property type="term" value="F:sodium-transporting ATPase activity, rotational mechanism"/>
    <property type="evidence" value="ECO:0007669"/>
    <property type="project" value="UniProtKB-EC"/>
</dbReference>
<comment type="similarity">
    <text evidence="2 15">Belongs to the ATPase alpha/beta chains family.</text>
</comment>
<dbReference type="CDD" id="cd18115">
    <property type="entry name" value="ATP-synt_F1_beta_N"/>
    <property type="match status" value="1"/>
</dbReference>
<comment type="catalytic activity">
    <reaction evidence="15">
        <text>ATP + H2O + 4 H(+)(in) = ADP + phosphate + 5 H(+)(out)</text>
        <dbReference type="Rhea" id="RHEA:57720"/>
        <dbReference type="ChEBI" id="CHEBI:15377"/>
        <dbReference type="ChEBI" id="CHEBI:15378"/>
        <dbReference type="ChEBI" id="CHEBI:30616"/>
        <dbReference type="ChEBI" id="CHEBI:43474"/>
        <dbReference type="ChEBI" id="CHEBI:456216"/>
        <dbReference type="EC" id="7.1.2.2"/>
    </reaction>
</comment>
<dbReference type="Pfam" id="PF02874">
    <property type="entry name" value="ATP-synt_ab_N"/>
    <property type="match status" value="1"/>
</dbReference>
<evidence type="ECO:0000313" key="18">
    <source>
        <dbReference type="Proteomes" id="UP000031950"/>
    </source>
</evidence>
<dbReference type="PANTHER" id="PTHR15184">
    <property type="entry name" value="ATP SYNTHASE"/>
    <property type="match status" value="1"/>
</dbReference>
<dbReference type="CDD" id="cd01133">
    <property type="entry name" value="F1-ATPase_beta_CD"/>
    <property type="match status" value="1"/>
</dbReference>
<evidence type="ECO:0000256" key="12">
    <source>
        <dbReference type="ARBA" id="ARBA00023310"/>
    </source>
</evidence>
<sequence>MMNKGRVLQVMGPVVDIKFDNGQLPDIYNALTVASGSAEADVLTLEVALHLGDDAVRTIAMSSTDGIQRGAEVTDLGSPITVPVGDATLGRVFNVLGEAIDLAGDVDASVQRDPIHRTAPTFEQLSTDTEILETGIKVVDLLAPYIKGGKIGLFGGAGVGKTVLIQELINNIAQEHGGISVFAGVGERTREGNDLFHEMTDSGVIKKTAMVFGQMNEPPGARMRVALSGLTMAEYFRDEQGQDVLLFIDNIFRFTQAGSEVSALLGRMPSAVGYQPTLATEMGQLQERITSTNVGSVTSIQAIYVPADDYTDPAPATTFAHLDATTNLERKLSEMGIYPAVDPLASTSRALSPEIVGEEHYSVAREVQQTLQRYKELQDIIAILGMDELQEEDKMIVGRARRIQFFLSQNFHVAEQFTGQKGSYVPVKETIAGFKDILAGKYDHLPEDAFRLVGRIEEVLESAKKMGVEV</sequence>
<evidence type="ECO:0000256" key="6">
    <source>
        <dbReference type="ARBA" id="ARBA00022781"/>
    </source>
</evidence>
<keyword evidence="18" id="KW-1185">Reference proteome</keyword>
<keyword evidence="6 15" id="KW-0375">Hydrogen ion transport</keyword>
<dbReference type="GO" id="GO:0046933">
    <property type="term" value="F:proton-transporting ATP synthase activity, rotational mechanism"/>
    <property type="evidence" value="ECO:0007669"/>
    <property type="project" value="UniProtKB-UniRule"/>
</dbReference>
<dbReference type="InterPro" id="IPR020003">
    <property type="entry name" value="ATPase_a/bsu_AS"/>
</dbReference>
<dbReference type="GO" id="GO:0045259">
    <property type="term" value="C:proton-transporting ATP synthase complex"/>
    <property type="evidence" value="ECO:0007669"/>
    <property type="project" value="UniProtKB-KW"/>
</dbReference>
<dbReference type="Gene3D" id="3.40.50.300">
    <property type="entry name" value="P-loop containing nucleotide triphosphate hydrolases"/>
    <property type="match status" value="1"/>
</dbReference>
<dbReference type="PANTHER" id="PTHR15184:SF71">
    <property type="entry name" value="ATP SYNTHASE SUBUNIT BETA, MITOCHONDRIAL"/>
    <property type="match status" value="1"/>
</dbReference>
<keyword evidence="10 15" id="KW-0472">Membrane</keyword>
<keyword evidence="17" id="KW-0378">Hydrolase</keyword>
<dbReference type="Gene3D" id="1.10.1140.10">
    <property type="entry name" value="Bovine Mitochondrial F1-atpase, Atp Synthase Beta Chain, Chain D, domain 3"/>
    <property type="match status" value="1"/>
</dbReference>
<dbReference type="SUPFAM" id="SSF47917">
    <property type="entry name" value="C-terminal domain of alpha and beta subunits of F1 ATP synthase"/>
    <property type="match status" value="1"/>
</dbReference>
<dbReference type="InterPro" id="IPR055190">
    <property type="entry name" value="ATP-synt_VA_C"/>
</dbReference>
<dbReference type="InterPro" id="IPR000194">
    <property type="entry name" value="ATPase_F1/V1/A1_a/bsu_nucl-bd"/>
</dbReference>
<accession>A0A0C2VHK3</accession>
<keyword evidence="5 15" id="KW-0547">Nucleotide-binding</keyword>
<dbReference type="STRING" id="135826.KP77_29200"/>
<proteinExistence type="inferred from homology"/>
<evidence type="ECO:0000256" key="10">
    <source>
        <dbReference type="ARBA" id="ARBA00023136"/>
    </source>
</evidence>
<evidence type="ECO:0000256" key="15">
    <source>
        <dbReference type="HAMAP-Rule" id="MF_01347"/>
    </source>
</evidence>
<dbReference type="InterPro" id="IPR027417">
    <property type="entry name" value="P-loop_NTPase"/>
</dbReference>
<dbReference type="InterPro" id="IPR004100">
    <property type="entry name" value="ATPase_F1/V1/A1_a/bsu_N"/>
</dbReference>
<dbReference type="PATRIC" id="fig|135826.4.peg.2902"/>
<evidence type="ECO:0000256" key="14">
    <source>
        <dbReference type="ARBA" id="ARBA00059242"/>
    </source>
</evidence>
<dbReference type="FunFam" id="2.40.10.170:FF:000005">
    <property type="entry name" value="ATP synthase subunit beta"/>
    <property type="match status" value="1"/>
</dbReference>
<evidence type="ECO:0000256" key="9">
    <source>
        <dbReference type="ARBA" id="ARBA00023065"/>
    </source>
</evidence>
<dbReference type="InterPro" id="IPR005722">
    <property type="entry name" value="ATP_synth_F1_bsu"/>
</dbReference>
<keyword evidence="7 15" id="KW-0067">ATP-binding</keyword>
<gene>
    <name evidence="15" type="primary">atpD</name>
    <name evidence="17" type="ORF">KP77_29200</name>
</gene>
<feature type="domain" description="AAA+ ATPase" evidence="16">
    <location>
        <begin position="147"/>
        <end position="332"/>
    </location>
</feature>
<evidence type="ECO:0000256" key="3">
    <source>
        <dbReference type="ARBA" id="ARBA00022448"/>
    </source>
</evidence>
<dbReference type="Proteomes" id="UP000031950">
    <property type="component" value="Unassembled WGS sequence"/>
</dbReference>
<dbReference type="SUPFAM" id="SSF52540">
    <property type="entry name" value="P-loop containing nucleoside triphosphate hydrolases"/>
    <property type="match status" value="1"/>
</dbReference>
<comment type="catalytic activity">
    <reaction evidence="13">
        <text>4 Na(+)(in) + ATP + H2O = 4 Na(+)(out) + ADP + phosphate + H(+)</text>
        <dbReference type="Rhea" id="RHEA:58156"/>
        <dbReference type="ChEBI" id="CHEBI:15377"/>
        <dbReference type="ChEBI" id="CHEBI:15378"/>
        <dbReference type="ChEBI" id="CHEBI:29101"/>
        <dbReference type="ChEBI" id="CHEBI:30616"/>
        <dbReference type="ChEBI" id="CHEBI:43474"/>
        <dbReference type="ChEBI" id="CHEBI:456216"/>
        <dbReference type="EC" id="7.2.2.1"/>
    </reaction>
</comment>
<keyword evidence="9 15" id="KW-0406">Ion transport</keyword>
<evidence type="ECO:0000256" key="7">
    <source>
        <dbReference type="ARBA" id="ARBA00022840"/>
    </source>
</evidence>
<dbReference type="GO" id="GO:0005886">
    <property type="term" value="C:plasma membrane"/>
    <property type="evidence" value="ECO:0007669"/>
    <property type="project" value="UniProtKB-SubCell"/>
</dbReference>
<comment type="function">
    <text evidence="15">Produces ATP from ADP in the presence of a proton gradient across the membrane. The catalytic sites are hosted primarily by the beta subunits.</text>
</comment>
<dbReference type="InterPro" id="IPR003593">
    <property type="entry name" value="AAA+_ATPase"/>
</dbReference>
<dbReference type="GO" id="GO:0016787">
    <property type="term" value="F:hydrolase activity"/>
    <property type="evidence" value="ECO:0007669"/>
    <property type="project" value="UniProtKB-KW"/>
</dbReference>
<evidence type="ECO:0000256" key="5">
    <source>
        <dbReference type="ARBA" id="ARBA00022741"/>
    </source>
</evidence>
<dbReference type="Pfam" id="PF22919">
    <property type="entry name" value="ATP-synt_VA_C"/>
    <property type="match status" value="1"/>
</dbReference>
<keyword evidence="12 15" id="KW-0066">ATP synthesis</keyword>
<dbReference type="SUPFAM" id="SSF50615">
    <property type="entry name" value="N-terminal domain of alpha and beta subunits of F1 ATP synthase"/>
    <property type="match status" value="1"/>
</dbReference>
<dbReference type="InterPro" id="IPR050053">
    <property type="entry name" value="ATPase_alpha/beta_chains"/>
</dbReference>
<evidence type="ECO:0000256" key="1">
    <source>
        <dbReference type="ARBA" id="ARBA00004202"/>
    </source>
</evidence>
<dbReference type="EC" id="7.1.2.2" evidence="15"/>
<dbReference type="CDD" id="cd18110">
    <property type="entry name" value="ATP-synt_F1_beta_C"/>
    <property type="match status" value="1"/>
</dbReference>
<dbReference type="InterPro" id="IPR024034">
    <property type="entry name" value="ATPase_F1/V1_b/a_C"/>
</dbReference>
<dbReference type="PROSITE" id="PS00152">
    <property type="entry name" value="ATPASE_ALPHA_BETA"/>
    <property type="match status" value="1"/>
</dbReference>
<keyword evidence="8 15" id="KW-1278">Translocase</keyword>
<dbReference type="FunFam" id="3.40.50.300:FF:000004">
    <property type="entry name" value="ATP synthase subunit beta"/>
    <property type="match status" value="1"/>
</dbReference>
<evidence type="ECO:0000256" key="8">
    <source>
        <dbReference type="ARBA" id="ARBA00022967"/>
    </source>
</evidence>
<name>A0A0C2VHK3_9BACL</name>
<comment type="caution">
    <text evidence="17">The sequence shown here is derived from an EMBL/GenBank/DDBJ whole genome shotgun (WGS) entry which is preliminary data.</text>
</comment>
<protein>
    <recommendedName>
        <fullName evidence="15">ATP synthase subunit beta</fullName>
        <ecNumber evidence="15">7.1.2.2</ecNumber>
    </recommendedName>
    <alternativeName>
        <fullName evidence="15">ATP synthase F1 sector subunit beta</fullName>
    </alternativeName>
    <alternativeName>
        <fullName evidence="15">F-ATPase subunit beta</fullName>
    </alternativeName>
</protein>
<organism evidence="17 18">
    <name type="scientific">Jeotgalibacillus alimentarius</name>
    <dbReference type="NCBI Taxonomy" id="135826"/>
    <lineage>
        <taxon>Bacteria</taxon>
        <taxon>Bacillati</taxon>
        <taxon>Bacillota</taxon>
        <taxon>Bacilli</taxon>
        <taxon>Bacillales</taxon>
        <taxon>Caryophanaceae</taxon>
        <taxon>Jeotgalibacillus</taxon>
    </lineage>
</organism>
<evidence type="ECO:0000256" key="11">
    <source>
        <dbReference type="ARBA" id="ARBA00023196"/>
    </source>
</evidence>
<evidence type="ECO:0000256" key="2">
    <source>
        <dbReference type="ARBA" id="ARBA00008936"/>
    </source>
</evidence>
<comment type="subcellular location">
    <subcellularLocation>
        <location evidence="1 15">Cell membrane</location>
        <topology evidence="1 15">Peripheral membrane protein</topology>
    </subcellularLocation>
</comment>
<keyword evidence="3 15" id="KW-0813">Transport</keyword>
<dbReference type="Gene3D" id="2.40.10.170">
    <property type="match status" value="1"/>
</dbReference>
<evidence type="ECO:0000313" key="17">
    <source>
        <dbReference type="EMBL" id="KIL43971.1"/>
    </source>
</evidence>
<keyword evidence="11 15" id="KW-0139">CF(1)</keyword>
<dbReference type="NCBIfam" id="TIGR01039">
    <property type="entry name" value="atpD"/>
    <property type="match status" value="1"/>
</dbReference>
<reference evidence="17 18" key="1">
    <citation type="submission" date="2015-01" db="EMBL/GenBank/DDBJ databases">
        <title>Genome sequence of Jeotgalibacillus alimentarius.</title>
        <authorList>
            <person name="Goh K.M."/>
            <person name="Chan K.-G."/>
            <person name="Yaakop A.S."/>
            <person name="Ee R."/>
            <person name="Gan H.M."/>
            <person name="Chan C.S."/>
        </authorList>
    </citation>
    <scope>NUCLEOTIDE SEQUENCE [LARGE SCALE GENOMIC DNA]</scope>
    <source>
        <strain evidence="17 18">YKJ-13</strain>
    </source>
</reference>
<dbReference type="GO" id="GO:0005524">
    <property type="term" value="F:ATP binding"/>
    <property type="evidence" value="ECO:0007669"/>
    <property type="project" value="UniProtKB-UniRule"/>
</dbReference>
<dbReference type="HAMAP" id="MF_01347">
    <property type="entry name" value="ATP_synth_beta_bact"/>
    <property type="match status" value="1"/>
</dbReference>
<keyword evidence="4 15" id="KW-1003">Cell membrane</keyword>